<keyword evidence="2" id="KW-0677">Repeat</keyword>
<dbReference type="Pfam" id="PF00400">
    <property type="entry name" value="WD40"/>
    <property type="match status" value="3"/>
</dbReference>
<evidence type="ECO:0000256" key="2">
    <source>
        <dbReference type="ARBA" id="ARBA00022737"/>
    </source>
</evidence>
<dbReference type="AlphaFoldDB" id="G0R4K3"/>
<dbReference type="OMA" id="VWFSHNG"/>
<dbReference type="PANTHER" id="PTHR19877:SF1">
    <property type="entry name" value="EUKARYOTIC TRANSLATION INITIATION FACTOR 3 SUBUNIT I"/>
    <property type="match status" value="1"/>
</dbReference>
<evidence type="ECO:0000256" key="1">
    <source>
        <dbReference type="ARBA" id="ARBA00022574"/>
    </source>
</evidence>
<dbReference type="InterPro" id="IPR036322">
    <property type="entry name" value="WD40_repeat_dom_sf"/>
</dbReference>
<reference evidence="6 7" key="1">
    <citation type="submission" date="2011-07" db="EMBL/GenBank/DDBJ databases">
        <authorList>
            <person name="Coyne R."/>
            <person name="Brami D."/>
            <person name="Johnson J."/>
            <person name="Hostetler J."/>
            <person name="Hannick L."/>
            <person name="Clark T."/>
            <person name="Cassidy-Hanley D."/>
            <person name="Inman J."/>
        </authorList>
    </citation>
    <scope>NUCLEOTIDE SEQUENCE [LARGE SCALE GENOMIC DNA]</scope>
    <source>
        <strain evidence="6 7">G5</strain>
    </source>
</reference>
<dbReference type="RefSeq" id="XP_004025053.1">
    <property type="nucleotide sequence ID" value="XM_004025004.1"/>
</dbReference>
<dbReference type="GeneID" id="14903666"/>
<dbReference type="InterPro" id="IPR015943">
    <property type="entry name" value="WD40/YVTN_repeat-like_dom_sf"/>
</dbReference>
<dbReference type="eggNOG" id="KOG0643">
    <property type="taxonomic scope" value="Eukaryota"/>
</dbReference>
<evidence type="ECO:0000256" key="3">
    <source>
        <dbReference type="ARBA" id="ARBA00038394"/>
    </source>
</evidence>
<dbReference type="Gene3D" id="2.130.10.10">
    <property type="entry name" value="YVTN repeat-like/Quinoprotein amine dehydrogenase"/>
    <property type="match status" value="1"/>
</dbReference>
<dbReference type="GO" id="GO:0071541">
    <property type="term" value="C:eukaryotic translation initiation factor 3 complex, eIF3m"/>
    <property type="evidence" value="ECO:0007669"/>
    <property type="project" value="TreeGrafter"/>
</dbReference>
<comment type="similarity">
    <text evidence="3">Belongs to the WD repeat STRAP family.</text>
</comment>
<dbReference type="FunCoup" id="G0R4K3">
    <property type="interactions" value="512"/>
</dbReference>
<dbReference type="GO" id="GO:0003723">
    <property type="term" value="F:RNA binding"/>
    <property type="evidence" value="ECO:0007669"/>
    <property type="project" value="TreeGrafter"/>
</dbReference>
<dbReference type="OrthoDB" id="24966at2759"/>
<dbReference type="PANTHER" id="PTHR19877">
    <property type="entry name" value="EUKARYOTIC TRANSLATION INITIATION FACTOR 3 SUBUNIT I"/>
    <property type="match status" value="1"/>
</dbReference>
<dbReference type="PROSITE" id="PS50294">
    <property type="entry name" value="WD_REPEATS_REGION"/>
    <property type="match status" value="1"/>
</dbReference>
<name>G0R4K3_ICHMU</name>
<keyword evidence="7" id="KW-1185">Reference proteome</keyword>
<evidence type="ECO:0000313" key="6">
    <source>
        <dbReference type="EMBL" id="EGR27601.1"/>
    </source>
</evidence>
<dbReference type="STRING" id="857967.G0R4K3"/>
<protein>
    <recommendedName>
        <fullName evidence="4">Serine-threonine kinase receptor-associated protein</fullName>
    </recommendedName>
</protein>
<dbReference type="InterPro" id="IPR001680">
    <property type="entry name" value="WD40_rpt"/>
</dbReference>
<organism evidence="6 7">
    <name type="scientific">Ichthyophthirius multifiliis</name>
    <name type="common">White spot disease agent</name>
    <name type="synonym">Ich</name>
    <dbReference type="NCBI Taxonomy" id="5932"/>
    <lineage>
        <taxon>Eukaryota</taxon>
        <taxon>Sar</taxon>
        <taxon>Alveolata</taxon>
        <taxon>Ciliophora</taxon>
        <taxon>Intramacronucleata</taxon>
        <taxon>Oligohymenophorea</taxon>
        <taxon>Hymenostomatida</taxon>
        <taxon>Ophryoglenina</taxon>
        <taxon>Ichthyophthirius</taxon>
    </lineage>
</organism>
<dbReference type="GO" id="GO:0003743">
    <property type="term" value="F:translation initiation factor activity"/>
    <property type="evidence" value="ECO:0007669"/>
    <property type="project" value="TreeGrafter"/>
</dbReference>
<sequence>MKAIELRGHEKPISVIKFNFDGDLFFTGAAEKKVNVWRNHTYERIGSFKTNSSVKILDITIDSKYLVTGSLEGTIQVFEVNGGKSIGSYKTKYKCKHLEFSYGNKHLMVLFEDYGSTAANQVGIYDFQFFLKHLIDNNGEPKDDSIPTVCKFSLKEHIANKIRYSYLNKYFYATTTEGLLLKFSDKGELIQKIQAHQGEALAIEFAKDFSIMSTTGSDGCRFWDMDGLKCLRFIKQQVQMNTVAISPLLTGEFEQVKYHCLIGGGLPARDTARFKVILCIYIYILFLKDGGYEIHLCNIMYGEELGSISGHFGPINQIVFQPDGRGFISGGEESIVRCFRFDGSYWENEALE</sequence>
<dbReference type="GO" id="GO:0002183">
    <property type="term" value="P:cytoplasmic translational initiation"/>
    <property type="evidence" value="ECO:0007669"/>
    <property type="project" value="TreeGrafter"/>
</dbReference>
<dbReference type="EMBL" id="GL984351">
    <property type="protein sequence ID" value="EGR27601.1"/>
    <property type="molecule type" value="Genomic_DNA"/>
</dbReference>
<keyword evidence="1 5" id="KW-0853">WD repeat</keyword>
<dbReference type="InParanoid" id="G0R4K3"/>
<evidence type="ECO:0000256" key="4">
    <source>
        <dbReference type="ARBA" id="ARBA00040390"/>
    </source>
</evidence>
<dbReference type="PROSITE" id="PS50082">
    <property type="entry name" value="WD_REPEATS_2"/>
    <property type="match status" value="1"/>
</dbReference>
<feature type="repeat" description="WD" evidence="5">
    <location>
        <begin position="6"/>
        <end position="47"/>
    </location>
</feature>
<accession>G0R4K3</accession>
<dbReference type="SUPFAM" id="SSF50978">
    <property type="entry name" value="WD40 repeat-like"/>
    <property type="match status" value="1"/>
</dbReference>
<evidence type="ECO:0000256" key="5">
    <source>
        <dbReference type="PROSITE-ProRule" id="PRU00221"/>
    </source>
</evidence>
<dbReference type="Proteomes" id="UP000008983">
    <property type="component" value="Unassembled WGS sequence"/>
</dbReference>
<gene>
    <name evidence="6" type="ORF">IMG5_193540</name>
</gene>
<dbReference type="SMART" id="SM00320">
    <property type="entry name" value="WD40"/>
    <property type="match status" value="4"/>
</dbReference>
<proteinExistence type="inferred from homology"/>
<evidence type="ECO:0000313" key="7">
    <source>
        <dbReference type="Proteomes" id="UP000008983"/>
    </source>
</evidence>